<proteinExistence type="predicted"/>
<dbReference type="EMBL" id="JAPXFL010000001">
    <property type="protein sequence ID" value="KAK9512815.1"/>
    <property type="molecule type" value="Genomic_DNA"/>
</dbReference>
<protein>
    <recommendedName>
        <fullName evidence="3">Reverse transcriptase zinc-binding domain-containing protein</fullName>
    </recommendedName>
</protein>
<reference evidence="1 2" key="1">
    <citation type="submission" date="2022-12" db="EMBL/GenBank/DDBJ databases">
        <title>Chromosome-level genome assembly of true bugs.</title>
        <authorList>
            <person name="Ma L."/>
            <person name="Li H."/>
        </authorList>
    </citation>
    <scope>NUCLEOTIDE SEQUENCE [LARGE SCALE GENOMIC DNA]</scope>
    <source>
        <strain evidence="1">Lab_2022b</strain>
    </source>
</reference>
<comment type="caution">
    <text evidence="1">The sequence shown here is derived from an EMBL/GenBank/DDBJ whole genome shotgun (WGS) entry which is preliminary data.</text>
</comment>
<gene>
    <name evidence="1" type="ORF">O3M35_001148</name>
</gene>
<sequence length="86" mass="9853">MVVGLLTGHCRLNKHKYNMLLADDDLCRFCLDEEETAVHFLCQCEGLARLRHRIMGEPYTSPCSLMEKPLSRLKTVINESGLRAFL</sequence>
<evidence type="ECO:0000313" key="2">
    <source>
        <dbReference type="Proteomes" id="UP001461498"/>
    </source>
</evidence>
<organism evidence="1 2">
    <name type="scientific">Rhynocoris fuscipes</name>
    <dbReference type="NCBI Taxonomy" id="488301"/>
    <lineage>
        <taxon>Eukaryota</taxon>
        <taxon>Metazoa</taxon>
        <taxon>Ecdysozoa</taxon>
        <taxon>Arthropoda</taxon>
        <taxon>Hexapoda</taxon>
        <taxon>Insecta</taxon>
        <taxon>Pterygota</taxon>
        <taxon>Neoptera</taxon>
        <taxon>Paraneoptera</taxon>
        <taxon>Hemiptera</taxon>
        <taxon>Heteroptera</taxon>
        <taxon>Panheteroptera</taxon>
        <taxon>Cimicomorpha</taxon>
        <taxon>Reduviidae</taxon>
        <taxon>Harpactorinae</taxon>
        <taxon>Harpactorini</taxon>
        <taxon>Rhynocoris</taxon>
    </lineage>
</organism>
<name>A0AAW1DS62_9HEMI</name>
<accession>A0AAW1DS62</accession>
<dbReference type="Proteomes" id="UP001461498">
    <property type="component" value="Unassembled WGS sequence"/>
</dbReference>
<dbReference type="AlphaFoldDB" id="A0AAW1DS62"/>
<evidence type="ECO:0000313" key="1">
    <source>
        <dbReference type="EMBL" id="KAK9512815.1"/>
    </source>
</evidence>
<keyword evidence="2" id="KW-1185">Reference proteome</keyword>
<evidence type="ECO:0008006" key="3">
    <source>
        <dbReference type="Google" id="ProtNLM"/>
    </source>
</evidence>